<dbReference type="PANTHER" id="PTHR46910:SF1">
    <property type="entry name" value="MISCELLANEOUS ZN(II)2CYS6 TRANSCRIPTION FACTOR (EUROFUNG)-RELATED"/>
    <property type="match status" value="1"/>
</dbReference>
<feature type="region of interest" description="Disordered" evidence="2">
    <location>
        <begin position="59"/>
        <end position="120"/>
    </location>
</feature>
<accession>A0A507AW67</accession>
<evidence type="ECO:0000313" key="4">
    <source>
        <dbReference type="Proteomes" id="UP000319257"/>
    </source>
</evidence>
<dbReference type="CDD" id="cd12148">
    <property type="entry name" value="fungal_TF_MHR"/>
    <property type="match status" value="1"/>
</dbReference>
<dbReference type="InParanoid" id="A0A507AW67"/>
<dbReference type="STRING" id="1093900.A0A507AW67"/>
<dbReference type="PANTHER" id="PTHR46910">
    <property type="entry name" value="TRANSCRIPTION FACTOR PDR1"/>
    <property type="match status" value="1"/>
</dbReference>
<feature type="compositionally biased region" description="Polar residues" evidence="2">
    <location>
        <begin position="66"/>
        <end position="83"/>
    </location>
</feature>
<evidence type="ECO:0000256" key="2">
    <source>
        <dbReference type="SAM" id="MobiDB-lite"/>
    </source>
</evidence>
<dbReference type="GO" id="GO:0003700">
    <property type="term" value="F:DNA-binding transcription factor activity"/>
    <property type="evidence" value="ECO:0007669"/>
    <property type="project" value="InterPro"/>
</dbReference>
<dbReference type="OrthoDB" id="39175at2759"/>
<name>A0A507AW67_9PEZI</name>
<sequence length="623" mass="70311">MSTSTVHPLALPGASKEETQAPEDRIAARSHWIFFVTAYRVSSVLDRLRDVEQTCAQLHQKPLQADSASPSEPLGTSLSSRSISKPRHNGYDTGTPASQSSPRDWWLPRGQKPCDPASPLPHTPSTVIGVGDSFQCMRSAVLQIRKNASSSHSALSILFQDVEPPRDLAKHWTKHYVNETPFILYANLFPGDVVAHLPDVLHLPHIHVDPVMVVIYYCVLYNGACLEFLHATEEDALAMIKRPRSLYQCALRAMPAWRREATGTASDFIAAIMLSIAATDNFDQELSWQLHKLACEYAQKLRLHEIDRGDRSPPIGLNVPDLEESRASFWKLVQLDYLFRLIHDKPRTITADAGSWTVDLPGLRADTDHDTDGFRSTYYIVQSRITFAVAEFFHNFEDSAEIGDDELLSKTEAICRQIEDLYDEWRVVQWLDESELDSAKLYIMSEVAVFGHLSIIFMLRRVKAKIKKVDQLELVDAEVARLPLAQKASREAVKIVQRLASPLFHIILISIFFDSLQMDVAYQYLARSLMASTELFETENDVLLFNNMAEYLATFAQDEMEVRPLASAITKLRDDIQQHRREVSLLRGRAFQEGQPARPSLLLKGFPAFQGADPLGDELEAKL</sequence>
<feature type="region of interest" description="Disordered" evidence="2">
    <location>
        <begin position="1"/>
        <end position="22"/>
    </location>
</feature>
<comment type="caution">
    <text evidence="3">The sequence shown here is derived from an EMBL/GenBank/DDBJ whole genome shotgun (WGS) entry which is preliminary data.</text>
</comment>
<protein>
    <recommendedName>
        <fullName evidence="5">Transcription factor domain-containing protein</fullName>
    </recommendedName>
</protein>
<evidence type="ECO:0000256" key="1">
    <source>
        <dbReference type="ARBA" id="ARBA00023242"/>
    </source>
</evidence>
<proteinExistence type="predicted"/>
<reference evidence="3 4" key="1">
    <citation type="submission" date="2019-06" db="EMBL/GenBank/DDBJ databases">
        <title>Draft genome sequence of the filamentous fungus Phialemoniopsis curvata isolated from diesel fuel.</title>
        <authorList>
            <person name="Varaljay V.A."/>
            <person name="Lyon W.J."/>
            <person name="Crouch A.L."/>
            <person name="Drake C.E."/>
            <person name="Hollomon J.M."/>
            <person name="Nadeau L.J."/>
            <person name="Nunn H.S."/>
            <person name="Stevenson B.S."/>
            <person name="Bojanowski C.L."/>
            <person name="Crookes-Goodson W.J."/>
        </authorList>
    </citation>
    <scope>NUCLEOTIDE SEQUENCE [LARGE SCALE GENOMIC DNA]</scope>
    <source>
        <strain evidence="3 4">D216</strain>
    </source>
</reference>
<gene>
    <name evidence="3" type="ORF">E0L32_000596</name>
</gene>
<evidence type="ECO:0008006" key="5">
    <source>
        <dbReference type="Google" id="ProtNLM"/>
    </source>
</evidence>
<keyword evidence="1" id="KW-0539">Nucleus</keyword>
<dbReference type="InterPro" id="IPR050987">
    <property type="entry name" value="AtrR-like"/>
</dbReference>
<evidence type="ECO:0000313" key="3">
    <source>
        <dbReference type="EMBL" id="TPX14202.1"/>
    </source>
</evidence>
<dbReference type="Proteomes" id="UP000319257">
    <property type="component" value="Unassembled WGS sequence"/>
</dbReference>
<dbReference type="EMBL" id="SKBQ01000002">
    <property type="protein sequence ID" value="TPX14202.1"/>
    <property type="molecule type" value="Genomic_DNA"/>
</dbReference>
<organism evidence="3 4">
    <name type="scientific">Thyridium curvatum</name>
    <dbReference type="NCBI Taxonomy" id="1093900"/>
    <lineage>
        <taxon>Eukaryota</taxon>
        <taxon>Fungi</taxon>
        <taxon>Dikarya</taxon>
        <taxon>Ascomycota</taxon>
        <taxon>Pezizomycotina</taxon>
        <taxon>Sordariomycetes</taxon>
        <taxon>Sordariomycetidae</taxon>
        <taxon>Thyridiales</taxon>
        <taxon>Thyridiaceae</taxon>
        <taxon>Thyridium</taxon>
    </lineage>
</organism>
<keyword evidence="4" id="KW-1185">Reference proteome</keyword>
<dbReference type="RefSeq" id="XP_030995913.1">
    <property type="nucleotide sequence ID" value="XM_031140545.1"/>
</dbReference>
<dbReference type="AlphaFoldDB" id="A0A507AW67"/>
<dbReference type="GeneID" id="41968043"/>